<comment type="similarity">
    <text evidence="6">Belongs to the TMEM41 family.</text>
</comment>
<dbReference type="EMBL" id="AK417904">
    <property type="protein sequence ID" value="BAN21119.1"/>
    <property type="molecule type" value="mRNA"/>
</dbReference>
<feature type="transmembrane region" description="Helical" evidence="7">
    <location>
        <begin position="62"/>
        <end position="85"/>
    </location>
</feature>
<reference evidence="9" key="1">
    <citation type="journal article" date="2013" name="PLoS ONE">
        <title>Gene expression in gut symbiotic organ of stinkbug affected by extracellular bacterial symbiont.</title>
        <authorList>
            <person name="Futahashi R."/>
            <person name="Tanaka K."/>
            <person name="Tanahashi M."/>
            <person name="Nikoh N."/>
            <person name="Kikuchi Y."/>
            <person name="Lee B.L."/>
            <person name="Fukatsu T."/>
        </authorList>
    </citation>
    <scope>NUCLEOTIDE SEQUENCE</scope>
    <source>
        <tissue evidence="9">Midgut</tissue>
    </source>
</reference>
<keyword evidence="2 7" id="KW-0812">Transmembrane</keyword>
<keyword evidence="3" id="KW-0732">Signal</keyword>
<feature type="transmembrane region" description="Helical" evidence="7">
    <location>
        <begin position="91"/>
        <end position="116"/>
    </location>
</feature>
<evidence type="ECO:0000259" key="8">
    <source>
        <dbReference type="Pfam" id="PF09335"/>
    </source>
</evidence>
<dbReference type="Pfam" id="PF09335">
    <property type="entry name" value="VTT_dom"/>
    <property type="match status" value="1"/>
</dbReference>
<protein>
    <recommendedName>
        <fullName evidence="8">VTT domain-containing protein</fullName>
    </recommendedName>
</protein>
<evidence type="ECO:0000256" key="3">
    <source>
        <dbReference type="ARBA" id="ARBA00022729"/>
    </source>
</evidence>
<name>R4WDW1_RIPPE</name>
<organism evidence="9">
    <name type="scientific">Riptortus pedestris</name>
    <name type="common">Bean bug</name>
    <dbReference type="NCBI Taxonomy" id="329032"/>
    <lineage>
        <taxon>Eukaryota</taxon>
        <taxon>Metazoa</taxon>
        <taxon>Ecdysozoa</taxon>
        <taxon>Arthropoda</taxon>
        <taxon>Hexapoda</taxon>
        <taxon>Insecta</taxon>
        <taxon>Pterygota</taxon>
        <taxon>Neoptera</taxon>
        <taxon>Paraneoptera</taxon>
        <taxon>Hemiptera</taxon>
        <taxon>Heteroptera</taxon>
        <taxon>Panheteroptera</taxon>
        <taxon>Pentatomomorpha</taxon>
        <taxon>Coreoidea</taxon>
        <taxon>Alydidae</taxon>
        <taxon>Riptortus</taxon>
    </lineage>
</organism>
<evidence type="ECO:0000256" key="1">
    <source>
        <dbReference type="ARBA" id="ARBA00004141"/>
    </source>
</evidence>
<evidence type="ECO:0000256" key="6">
    <source>
        <dbReference type="ARBA" id="ARBA00025797"/>
    </source>
</evidence>
<comment type="subcellular location">
    <subcellularLocation>
        <location evidence="1">Membrane</location>
        <topology evidence="1">Multi-pass membrane protein</topology>
    </subcellularLocation>
</comment>
<dbReference type="PANTHER" id="PTHR43220:SF21">
    <property type="entry name" value="TRANSMEMBRANE PROTEIN 41A"/>
    <property type="match status" value="1"/>
</dbReference>
<feature type="transmembrane region" description="Helical" evidence="7">
    <location>
        <begin position="171"/>
        <end position="195"/>
    </location>
</feature>
<evidence type="ECO:0000313" key="9">
    <source>
        <dbReference type="EMBL" id="BAN21119.1"/>
    </source>
</evidence>
<feature type="transmembrane region" description="Helical" evidence="7">
    <location>
        <begin position="6"/>
        <end position="28"/>
    </location>
</feature>
<accession>R4WDW1</accession>
<evidence type="ECO:0000256" key="7">
    <source>
        <dbReference type="SAM" id="Phobius"/>
    </source>
</evidence>
<dbReference type="GO" id="GO:0016020">
    <property type="term" value="C:membrane"/>
    <property type="evidence" value="ECO:0007669"/>
    <property type="project" value="UniProtKB-SubCell"/>
</dbReference>
<evidence type="ECO:0000256" key="2">
    <source>
        <dbReference type="ARBA" id="ARBA00022692"/>
    </source>
</evidence>
<keyword evidence="5 7" id="KW-0472">Membrane</keyword>
<feature type="domain" description="VTT" evidence="8">
    <location>
        <begin position="79"/>
        <end position="199"/>
    </location>
</feature>
<evidence type="ECO:0000256" key="4">
    <source>
        <dbReference type="ARBA" id="ARBA00022989"/>
    </source>
</evidence>
<proteinExistence type="evidence at transcript level"/>
<dbReference type="PANTHER" id="PTHR43220">
    <property type="match status" value="1"/>
</dbReference>
<dbReference type="AlphaFoldDB" id="R4WDW1"/>
<sequence length="240" mass="26969">MASFFYIIPIFVVFTLWLSFLSFMAPTISGPEEIALRFPTSFDDLFSLSKLFKAYLESNRTYMFCLFISAYLYKQAFCIPGSALLNILGGAIFGLWTALPLCCFLTGLGATLSYLLSKSFAEDLVLHFWSKEVDRIRTKIASHNDELLFFLLSLRLMPLTPNWLLNLISPIVGVPLPLFFITVFLGLIPYNYICIQAGAMLGSISSFDDVLTSKTMLQLSGLAFVVIIPGIVKRYVKLEK</sequence>
<dbReference type="InterPro" id="IPR045014">
    <property type="entry name" value="TM41A/B"/>
</dbReference>
<evidence type="ECO:0000256" key="5">
    <source>
        <dbReference type="ARBA" id="ARBA00023136"/>
    </source>
</evidence>
<feature type="transmembrane region" description="Helical" evidence="7">
    <location>
        <begin position="216"/>
        <end position="236"/>
    </location>
</feature>
<dbReference type="InterPro" id="IPR032816">
    <property type="entry name" value="VTT_dom"/>
</dbReference>
<keyword evidence="4 7" id="KW-1133">Transmembrane helix</keyword>